<keyword evidence="1" id="KW-1133">Transmembrane helix</keyword>
<reference evidence="2" key="1">
    <citation type="submission" date="2020-08" db="EMBL/GenBank/DDBJ databases">
        <title>Genome public.</title>
        <authorList>
            <person name="Liu C."/>
            <person name="Sun Q."/>
        </authorList>
    </citation>
    <scope>NUCLEOTIDE SEQUENCE</scope>
    <source>
        <strain evidence="2">H8</strain>
    </source>
</reference>
<proteinExistence type="predicted"/>
<evidence type="ECO:0000313" key="3">
    <source>
        <dbReference type="Proteomes" id="UP000611762"/>
    </source>
</evidence>
<dbReference type="EMBL" id="JACRSU010000002">
    <property type="protein sequence ID" value="MBC8540798.1"/>
    <property type="molecule type" value="Genomic_DNA"/>
</dbReference>
<keyword evidence="1" id="KW-0812">Transmembrane</keyword>
<dbReference type="Proteomes" id="UP000611762">
    <property type="component" value="Unassembled WGS sequence"/>
</dbReference>
<name>A0A926HYV7_9FIRM</name>
<comment type="caution">
    <text evidence="2">The sequence shown here is derived from an EMBL/GenBank/DDBJ whole genome shotgun (WGS) entry which is preliminary data.</text>
</comment>
<accession>A0A926HYV7</accession>
<sequence>MSNIFSIGLGCSTTLQIFGLLIISVTLVTLTYLTAKICIAVLLTAIQFRKVNVTANKDLVYSPSHLNNCDVA</sequence>
<evidence type="ECO:0000256" key="1">
    <source>
        <dbReference type="SAM" id="Phobius"/>
    </source>
</evidence>
<keyword evidence="3" id="KW-1185">Reference proteome</keyword>
<keyword evidence="1" id="KW-0472">Membrane</keyword>
<dbReference type="RefSeq" id="WP_249311946.1">
    <property type="nucleotide sequence ID" value="NZ_JACRSU010000002.1"/>
</dbReference>
<feature type="transmembrane region" description="Helical" evidence="1">
    <location>
        <begin position="20"/>
        <end position="43"/>
    </location>
</feature>
<protein>
    <submittedName>
        <fullName evidence="2">Uncharacterized protein</fullName>
    </submittedName>
</protein>
<dbReference type="AlphaFoldDB" id="A0A926HYV7"/>
<gene>
    <name evidence="2" type="ORF">H8698_07390</name>
</gene>
<evidence type="ECO:0000313" key="2">
    <source>
        <dbReference type="EMBL" id="MBC8540798.1"/>
    </source>
</evidence>
<organism evidence="2 3">
    <name type="scientific">Congzhengia minquanensis</name>
    <dbReference type="NCBI Taxonomy" id="2763657"/>
    <lineage>
        <taxon>Bacteria</taxon>
        <taxon>Bacillati</taxon>
        <taxon>Bacillota</taxon>
        <taxon>Clostridia</taxon>
        <taxon>Eubacteriales</taxon>
        <taxon>Oscillospiraceae</taxon>
        <taxon>Congzhengia</taxon>
    </lineage>
</organism>